<evidence type="ECO:0000313" key="4">
    <source>
        <dbReference type="Proteomes" id="UP001238450"/>
    </source>
</evidence>
<dbReference type="SUPFAM" id="SSF82693">
    <property type="entry name" value="Multidrug efflux transporter AcrB pore domain, PN1, PN2, PC1 and PC2 subdomains"/>
    <property type="match status" value="2"/>
</dbReference>
<dbReference type="InterPro" id="IPR027463">
    <property type="entry name" value="AcrB_DN_DC_subdom"/>
</dbReference>
<dbReference type="Gene3D" id="3.30.70.1440">
    <property type="entry name" value="Multidrug efflux transporter AcrB pore domain"/>
    <property type="match status" value="1"/>
</dbReference>
<feature type="transmembrane region" description="Helical" evidence="1">
    <location>
        <begin position="512"/>
        <end position="532"/>
    </location>
</feature>
<dbReference type="PROSITE" id="PS50156">
    <property type="entry name" value="SSD"/>
    <property type="match status" value="1"/>
</dbReference>
<reference evidence="3 4" key="1">
    <citation type="submission" date="2023-07" db="EMBL/GenBank/DDBJ databases">
        <title>Genomic Encyclopedia of Type Strains, Phase IV (KMG-IV): sequencing the most valuable type-strain genomes for metagenomic binning, comparative biology and taxonomic classification.</title>
        <authorList>
            <person name="Goeker M."/>
        </authorList>
    </citation>
    <scope>NUCLEOTIDE SEQUENCE [LARGE SCALE GENOMIC DNA]</scope>
    <source>
        <strain evidence="3 4">DSM 46876</strain>
    </source>
</reference>
<organism evidence="3 4">
    <name type="scientific">Croceifilum oryzae</name>
    <dbReference type="NCBI Taxonomy" id="1553429"/>
    <lineage>
        <taxon>Bacteria</taxon>
        <taxon>Bacillati</taxon>
        <taxon>Bacillota</taxon>
        <taxon>Bacilli</taxon>
        <taxon>Bacillales</taxon>
        <taxon>Thermoactinomycetaceae</taxon>
        <taxon>Croceifilum</taxon>
    </lineage>
</organism>
<feature type="transmembrane region" description="Helical" evidence="1">
    <location>
        <begin position="930"/>
        <end position="947"/>
    </location>
</feature>
<feature type="transmembrane region" description="Helical" evidence="1">
    <location>
        <begin position="882"/>
        <end position="903"/>
    </location>
</feature>
<dbReference type="SUPFAM" id="SSF82866">
    <property type="entry name" value="Multidrug efflux transporter AcrB transmembrane domain"/>
    <property type="match status" value="2"/>
</dbReference>
<dbReference type="PANTHER" id="PTHR32063">
    <property type="match status" value="1"/>
</dbReference>
<accession>A0AAJ1TK92</accession>
<dbReference type="Gene3D" id="3.30.70.1320">
    <property type="entry name" value="Multidrug efflux transporter AcrB pore domain like"/>
    <property type="match status" value="1"/>
</dbReference>
<evidence type="ECO:0000259" key="2">
    <source>
        <dbReference type="PROSITE" id="PS50156"/>
    </source>
</evidence>
<evidence type="ECO:0000313" key="3">
    <source>
        <dbReference type="EMBL" id="MDQ0418417.1"/>
    </source>
</evidence>
<dbReference type="GO" id="GO:0005886">
    <property type="term" value="C:plasma membrane"/>
    <property type="evidence" value="ECO:0007669"/>
    <property type="project" value="TreeGrafter"/>
</dbReference>
<dbReference type="EMBL" id="JAUSUV010000012">
    <property type="protein sequence ID" value="MDQ0418417.1"/>
    <property type="molecule type" value="Genomic_DNA"/>
</dbReference>
<dbReference type="PRINTS" id="PR00702">
    <property type="entry name" value="ACRIFLAVINRP"/>
</dbReference>
<gene>
    <name evidence="3" type="ORF">J2Z48_002609</name>
</gene>
<dbReference type="AlphaFoldDB" id="A0AAJ1TK92"/>
<keyword evidence="4" id="KW-1185">Reference proteome</keyword>
<dbReference type="PANTHER" id="PTHR32063:SF0">
    <property type="entry name" value="SWARMING MOTILITY PROTEIN SWRC"/>
    <property type="match status" value="1"/>
</dbReference>
<feature type="transmembrane region" description="Helical" evidence="1">
    <location>
        <begin position="427"/>
        <end position="448"/>
    </location>
</feature>
<dbReference type="Gene3D" id="3.30.2090.10">
    <property type="entry name" value="Multidrug efflux transporter AcrB TolC docking domain, DN and DC subdomains"/>
    <property type="match status" value="2"/>
</dbReference>
<comment type="caution">
    <text evidence="3">The sequence shown here is derived from an EMBL/GenBank/DDBJ whole genome shotgun (WGS) entry which is preliminary data.</text>
</comment>
<keyword evidence="1" id="KW-0472">Membrane</keyword>
<feature type="transmembrane region" description="Helical" evidence="1">
    <location>
        <begin position="12"/>
        <end position="33"/>
    </location>
</feature>
<feature type="transmembrane region" description="Helical" evidence="1">
    <location>
        <begin position="856"/>
        <end position="876"/>
    </location>
</feature>
<feature type="transmembrane region" description="Helical" evidence="1">
    <location>
        <begin position="356"/>
        <end position="373"/>
    </location>
</feature>
<proteinExistence type="predicted"/>
<dbReference type="InterPro" id="IPR001036">
    <property type="entry name" value="Acrflvin-R"/>
</dbReference>
<dbReference type="InterPro" id="IPR000731">
    <property type="entry name" value="SSD"/>
</dbReference>
<dbReference type="SUPFAM" id="SSF82714">
    <property type="entry name" value="Multidrug efflux transporter AcrB TolC docking domain, DN and DC subdomains"/>
    <property type="match status" value="2"/>
</dbReference>
<dbReference type="Pfam" id="PF00873">
    <property type="entry name" value="ACR_tran"/>
    <property type="match status" value="1"/>
</dbReference>
<keyword evidence="1" id="KW-1133">Transmembrane helix</keyword>
<dbReference type="Gene3D" id="1.20.1640.10">
    <property type="entry name" value="Multidrug efflux transporter AcrB transmembrane domain"/>
    <property type="match status" value="2"/>
</dbReference>
<feature type="transmembrane region" description="Helical" evidence="1">
    <location>
        <begin position="379"/>
        <end position="407"/>
    </location>
</feature>
<feature type="transmembrane region" description="Helical" evidence="1">
    <location>
        <begin position="330"/>
        <end position="349"/>
    </location>
</feature>
<evidence type="ECO:0000256" key="1">
    <source>
        <dbReference type="SAM" id="Phobius"/>
    </source>
</evidence>
<dbReference type="Gene3D" id="3.30.70.1430">
    <property type="entry name" value="Multidrug efflux transporter AcrB pore domain"/>
    <property type="match status" value="2"/>
</dbReference>
<feature type="transmembrane region" description="Helical" evidence="1">
    <location>
        <begin position="454"/>
        <end position="480"/>
    </location>
</feature>
<dbReference type="GO" id="GO:0042910">
    <property type="term" value="F:xenobiotic transmembrane transporter activity"/>
    <property type="evidence" value="ECO:0007669"/>
    <property type="project" value="TreeGrafter"/>
</dbReference>
<feature type="domain" description="SSD" evidence="2">
    <location>
        <begin position="354"/>
        <end position="483"/>
    </location>
</feature>
<feature type="transmembrane region" description="Helical" evidence="1">
    <location>
        <begin position="959"/>
        <end position="985"/>
    </location>
</feature>
<keyword evidence="1" id="KW-0812">Transmembrane</keyword>
<dbReference type="RefSeq" id="WP_307254112.1">
    <property type="nucleotide sequence ID" value="NZ_JAUSUV010000012.1"/>
</dbReference>
<feature type="transmembrane region" description="Helical" evidence="1">
    <location>
        <begin position="830"/>
        <end position="849"/>
    </location>
</feature>
<name>A0AAJ1TK92_9BACL</name>
<protein>
    <submittedName>
        <fullName evidence="3">HAE1 family hydrophobic/amphiphilic exporter-1</fullName>
    </submittedName>
</protein>
<sequence length="998" mass="109167">MTWFTKWAFRNKATVIVLVILILTLGGISYFTLPKEFLPSVNQPSISIVVMGQGADSKSIANQITEPIEKSMDTIKGKKNVFSTSSDGFSKIDITLDHNVDIKTAKQEMQEAVNSLTLPQGYSKPIVSQLNTDAIPLWQVGVSFPSEITREKLDKVENDIIPQFQKTSGVSSVTIYGKMHPQVVIEVDKEKLKTHQIPIQSLTGILEGKNVAVALGSEDMNGKTASIKVIGDVDGANALENLKISDRLKIKDIATVKVSSQDKNTKFITRVNGKEAIALSMYKDPSANAVETGKELKGVIDKVNKKYKSELQITTLIDFSNFILNSVNSMMKEVLLGALCATIVILLFLRNIKITLISIVSIPLSIGLTLYLLDLSGVTLNIITLSAIAVAVGRLVDDSIVVIENIYRRAEKEELSKQMIISATKEVAPAITSSTLTTIVVFLPMGLVQSMKELLLPFALTVTYSLLASLLVALIVVPLMSTGLLRHKKQHTAKQQHLFYKKMMSWFLNHKWIPLLLAFVVFIGSLMLYAFLPKGTQEASDNDISVTMTHPKTVPFDTVKKRAFEMEKWAREQPGVDQVALFLGSNPEDAKWGQVKSQNQADFLITMKDGSDSKLILKKVEEQKTKYKDAEIRTTLVSMSAASSSIIDLDLTGGDSKKLISASDLVMDTVKKIKGVESANSNLGELKPTYEIKVDPNKANPAQIAAQVHAILNPFPVGKIKVDQKETDVLVDLSTSLKSKSDLEELKVTAPSGIVPLDSIAKINVLEEPTSKLSKDGHEYVRIGVKVDSKRLNEINAEIQTKIKDLKLPKDVTFTTGGASETQTEQFTELFNVMLVSIGVVYLIMVMTFKTLRAPLAILVTLPLATIGAVGGLFVAQMSIDVGAMIGALMLIGIVVTNAIVLIDRVKQNEKHMGIRDALLEAGSTRMRPILMTAIATIFAMIPLLFAKEAMGSLVSKGLAVVVIGGLTIATVLTLIIIPVVYELLYFRKAKKQRFASK</sequence>
<dbReference type="Proteomes" id="UP001238450">
    <property type="component" value="Unassembled WGS sequence"/>
</dbReference>